<dbReference type="PANTHER" id="PTHR23026:SF123">
    <property type="entry name" value="NAD(P)H NITROREDUCTASE RV3131-RELATED"/>
    <property type="match status" value="1"/>
</dbReference>
<reference evidence="1 2" key="1">
    <citation type="journal article" date="2016" name="Antonie Van Leeuwenhoek">
        <title>Nocardia donostiensis sp. nov., isolated from human respiratory specimens.</title>
        <authorList>
            <person name="Ercibengoa M."/>
            <person name="Bell M."/>
            <person name="Marimon J.M."/>
            <person name="Humrighouse B."/>
            <person name="Klenk H.P."/>
            <person name="Potter G."/>
            <person name="Perez-Trallero E."/>
        </authorList>
    </citation>
    <scope>NUCLEOTIDE SEQUENCE [LARGE SCALE GENOMIC DNA]</scope>
    <source>
        <strain evidence="1 2">X1655</strain>
    </source>
</reference>
<dbReference type="Proteomes" id="UP000188836">
    <property type="component" value="Unassembled WGS sequence"/>
</dbReference>
<evidence type="ECO:0008006" key="3">
    <source>
        <dbReference type="Google" id="ProtNLM"/>
    </source>
</evidence>
<evidence type="ECO:0000313" key="2">
    <source>
        <dbReference type="Proteomes" id="UP000188836"/>
    </source>
</evidence>
<evidence type="ECO:0000313" key="1">
    <source>
        <dbReference type="EMBL" id="ONM50206.1"/>
    </source>
</evidence>
<protein>
    <recommendedName>
        <fullName evidence="3">NAD(P)H nitroreductase</fullName>
    </recommendedName>
</protein>
<dbReference type="GO" id="GO:0016491">
    <property type="term" value="F:oxidoreductase activity"/>
    <property type="evidence" value="ECO:0007669"/>
    <property type="project" value="InterPro"/>
</dbReference>
<comment type="caution">
    <text evidence="1">The sequence shown here is derived from an EMBL/GenBank/DDBJ whole genome shotgun (WGS) entry which is preliminary data.</text>
</comment>
<dbReference type="AlphaFoldDB" id="A0A1W0B018"/>
<dbReference type="SUPFAM" id="SSF55469">
    <property type="entry name" value="FMN-dependent nitroreductase-like"/>
    <property type="match status" value="1"/>
</dbReference>
<dbReference type="OrthoDB" id="8156917at2"/>
<keyword evidence="2" id="KW-1185">Reference proteome</keyword>
<dbReference type="InterPro" id="IPR050627">
    <property type="entry name" value="Nitroreductase/BluB"/>
</dbReference>
<dbReference type="PANTHER" id="PTHR23026">
    <property type="entry name" value="NADPH NITROREDUCTASE"/>
    <property type="match status" value="1"/>
</dbReference>
<sequence>MDDTDDTSTAVVPDHPTVLAALRLGSRAPSVHNTQPWRWVFDGSRLYLFGDPSRQLSSADPQGRQLVISCGAMLDHVRTAFAAQGWHTDTTRLPEPGRDDYLAVIDFRPWQNPPAQVRARVQAIDRRRTDRLPMLPPHHWEETTRAARDAAARHDTELGVLDEGVRPRLVAASEQSVALRRYDMQYQNELRWWSGHHSPADGVPVSALASEAELSQVGVGRAFPPAPRSLRRGDLDDHSRLLVLSSSGDTPQQWLHTGETLSTILLDCTAAGLATCPLTHITELMSSRRIISGLTTRPGQPQVLIRVGTAPEEPEQPPTPRRAVSEFLELRAAPA</sequence>
<gene>
    <name evidence="1" type="ORF">B0T46_03780</name>
</gene>
<dbReference type="EMBL" id="MUMY01000002">
    <property type="protein sequence ID" value="ONM50206.1"/>
    <property type="molecule type" value="Genomic_DNA"/>
</dbReference>
<dbReference type="InterPro" id="IPR000415">
    <property type="entry name" value="Nitroreductase-like"/>
</dbReference>
<dbReference type="STRING" id="1538463.B0T36_07875"/>
<organism evidence="1 2">
    <name type="scientific">Nocardia donostiensis</name>
    <dbReference type="NCBI Taxonomy" id="1538463"/>
    <lineage>
        <taxon>Bacteria</taxon>
        <taxon>Bacillati</taxon>
        <taxon>Actinomycetota</taxon>
        <taxon>Actinomycetes</taxon>
        <taxon>Mycobacteriales</taxon>
        <taxon>Nocardiaceae</taxon>
        <taxon>Nocardia</taxon>
    </lineage>
</organism>
<dbReference type="Gene3D" id="3.40.109.10">
    <property type="entry name" value="NADH Oxidase"/>
    <property type="match status" value="1"/>
</dbReference>
<accession>A0A1W0B018</accession>
<proteinExistence type="predicted"/>
<dbReference type="RefSeq" id="WP_077115024.1">
    <property type="nucleotide sequence ID" value="NZ_LOKT01000004.1"/>
</dbReference>
<name>A0A1W0B018_9NOCA</name>
<dbReference type="NCBIfam" id="NF047509">
    <property type="entry name" value="Rv3131_FMN_oxido"/>
    <property type="match status" value="1"/>
</dbReference>